<dbReference type="PROSITE" id="PS50052">
    <property type="entry name" value="GUANYLATE_KINASE_2"/>
    <property type="match status" value="2"/>
</dbReference>
<dbReference type="InterPro" id="IPR050716">
    <property type="entry name" value="MAGUK"/>
</dbReference>
<dbReference type="InterPro" id="IPR008145">
    <property type="entry name" value="GK/Ca_channel_bsu"/>
</dbReference>
<keyword evidence="3" id="KW-1185">Reference proteome</keyword>
<evidence type="ECO:0000313" key="4">
    <source>
        <dbReference type="RefSeq" id="XP_006821243.1"/>
    </source>
</evidence>
<protein>
    <submittedName>
        <fullName evidence="4">Uncharacterized protein LOC102806997</fullName>
    </submittedName>
</protein>
<dbReference type="InterPro" id="IPR027417">
    <property type="entry name" value="P-loop_NTPase"/>
</dbReference>
<evidence type="ECO:0000259" key="2">
    <source>
        <dbReference type="PROSITE" id="PS50052"/>
    </source>
</evidence>
<feature type="region of interest" description="Disordered" evidence="1">
    <location>
        <begin position="1"/>
        <end position="118"/>
    </location>
</feature>
<dbReference type="SUPFAM" id="SSF52540">
    <property type="entry name" value="P-loop containing nucleoside triphosphate hydrolases"/>
    <property type="match status" value="1"/>
</dbReference>
<feature type="domain" description="Guanylate kinase-like" evidence="2">
    <location>
        <begin position="343"/>
        <end position="528"/>
    </location>
</feature>
<gene>
    <name evidence="4" type="primary">LOC102806997</name>
</gene>
<feature type="domain" description="Guanylate kinase-like" evidence="2">
    <location>
        <begin position="150"/>
        <end position="329"/>
    </location>
</feature>
<dbReference type="Pfam" id="PF00625">
    <property type="entry name" value="Guanylate_kin"/>
    <property type="match status" value="1"/>
</dbReference>
<proteinExistence type="predicted"/>
<organism evidence="3 4">
    <name type="scientific">Saccoglossus kowalevskii</name>
    <name type="common">Acorn worm</name>
    <dbReference type="NCBI Taxonomy" id="10224"/>
    <lineage>
        <taxon>Eukaryota</taxon>
        <taxon>Metazoa</taxon>
        <taxon>Hemichordata</taxon>
        <taxon>Enteropneusta</taxon>
        <taxon>Harrimaniidae</taxon>
        <taxon>Saccoglossus</taxon>
    </lineage>
</organism>
<dbReference type="Gene3D" id="3.40.50.300">
    <property type="entry name" value="P-loop containing nucleotide triphosphate hydrolases"/>
    <property type="match status" value="2"/>
</dbReference>
<dbReference type="SMART" id="SM00072">
    <property type="entry name" value="GuKc"/>
    <property type="match status" value="1"/>
</dbReference>
<feature type="compositionally biased region" description="Polar residues" evidence="1">
    <location>
        <begin position="1"/>
        <end position="25"/>
    </location>
</feature>
<reference evidence="4" key="1">
    <citation type="submission" date="2025-08" db="UniProtKB">
        <authorList>
            <consortium name="RefSeq"/>
        </authorList>
    </citation>
    <scope>IDENTIFICATION</scope>
    <source>
        <tissue evidence="4">Testes</tissue>
    </source>
</reference>
<accession>A0ABM0MMK2</accession>
<evidence type="ECO:0000256" key="1">
    <source>
        <dbReference type="SAM" id="MobiDB-lite"/>
    </source>
</evidence>
<evidence type="ECO:0000313" key="3">
    <source>
        <dbReference type="Proteomes" id="UP000694865"/>
    </source>
</evidence>
<dbReference type="InterPro" id="IPR008144">
    <property type="entry name" value="Guanylate_kin-like_dom"/>
</dbReference>
<name>A0ABM0MMK2_SACKO</name>
<feature type="compositionally biased region" description="Polar residues" evidence="1">
    <location>
        <begin position="50"/>
        <end position="63"/>
    </location>
</feature>
<dbReference type="RefSeq" id="XP_006821243.1">
    <property type="nucleotide sequence ID" value="XM_006821180.1"/>
</dbReference>
<dbReference type="Proteomes" id="UP000694865">
    <property type="component" value="Unplaced"/>
</dbReference>
<dbReference type="PANTHER" id="PTHR23122">
    <property type="entry name" value="MEMBRANE-ASSOCIATED GUANYLATE KINASE MAGUK"/>
    <property type="match status" value="1"/>
</dbReference>
<dbReference type="GeneID" id="102806997"/>
<sequence length="596" mass="67588">MATFGLTSTISNTSNPQLNPFTNEYFSPPPVKLIPPSSDGDCDDDAPTGASLSRTSGSLSLPSRSYLEPPSPNTEKTVNPPPSPLRRSNSGPIHGAQDFTDSPGIPRSASEEPCTERHLAPAAHLQHHLSESDLPEGVQSGVNKRGPYARPIFILSCPENIGKAIYREKLSQLTGNDKFVLPVMHTSRPKEFHEVDGLEYWFVNKQQMKKEIQRGYFLSFEKMDIHLYGIKLLTVQTMAKQGKHCVLFGTEVEGALRLMEARLDPYIIYIKPTFCHSLQNMVKSLSVRDTQKYYAHLLQQEKAYKHVITATICADIWDDVYTQLSTIMNTFPSHAQNSNSVPGRPIILCGPLSLIRGTSLYFNSSYPDKFDDCCRTTTNIDINLVYDPGWRLKFQSVKDMQSVIEKKEYIVDERLKYFQNNSKSCLDKEFLVLPSSVKEITQQGKYCILESDEFWSVKLALVYNLDPITIMVKPLTVKAAGDWSTHQTFHSNSRKNNIHNNEMWKYFTAVIECEKPEEVTRKVSWILNEFILPNYFDASEVENPYCVEMNRTPRAVPQTVSHTPHRHPHLSNSAYLEDGPCARRHSTVSVKRETVV</sequence>